<dbReference type="Proteomes" id="UP000005798">
    <property type="component" value="Unassembled WGS sequence"/>
</dbReference>
<dbReference type="AlphaFoldDB" id="B0N1T2"/>
<keyword evidence="3" id="KW-1185">Reference proteome</keyword>
<dbReference type="HOGENOM" id="CLU_1967188_0_0_9"/>
<evidence type="ECO:0000259" key="1">
    <source>
        <dbReference type="Pfam" id="PF01610"/>
    </source>
</evidence>
<reference evidence="2" key="1">
    <citation type="submission" date="2007-11" db="EMBL/GenBank/DDBJ databases">
        <authorList>
            <person name="Fulton L."/>
            <person name="Clifton S."/>
            <person name="Fulton B."/>
            <person name="Xu J."/>
            <person name="Minx P."/>
            <person name="Pepin K.H."/>
            <person name="Johnson M."/>
            <person name="Thiruvilangam P."/>
            <person name="Bhonagiri V."/>
            <person name="Nash W.E."/>
            <person name="Mardis E.R."/>
            <person name="Wilson R.K."/>
        </authorList>
    </citation>
    <scope>NUCLEOTIDE SEQUENCE [LARGE SCALE GENOMIC DNA]</scope>
    <source>
        <strain evidence="2">DSM 1402</strain>
    </source>
</reference>
<gene>
    <name evidence="2" type="ORF">CLORAM_00584</name>
</gene>
<name>B0N1T2_9FIRM</name>
<feature type="domain" description="Transposase IS204/IS1001/IS1096/IS1165 DDE" evidence="1">
    <location>
        <begin position="4"/>
        <end position="113"/>
    </location>
</feature>
<dbReference type="EMBL" id="ABFX02000003">
    <property type="protein sequence ID" value="EDS19709.1"/>
    <property type="molecule type" value="Genomic_DNA"/>
</dbReference>
<evidence type="ECO:0000313" key="3">
    <source>
        <dbReference type="Proteomes" id="UP000005798"/>
    </source>
</evidence>
<reference evidence="2" key="2">
    <citation type="submission" date="2014-06" db="EMBL/GenBank/DDBJ databases">
        <title>Draft genome sequence of Clostridium ramosum(DSM 1402).</title>
        <authorList>
            <person name="Sudarsanam P."/>
            <person name="Ley R."/>
            <person name="Guruge J."/>
            <person name="Turnbaugh P.J."/>
            <person name="Mahowald M."/>
            <person name="Liep D."/>
            <person name="Gordon J."/>
        </authorList>
    </citation>
    <scope>NUCLEOTIDE SEQUENCE</scope>
    <source>
        <strain evidence="2">DSM 1402</strain>
    </source>
</reference>
<protein>
    <recommendedName>
        <fullName evidence="1">Transposase IS204/IS1001/IS1096/IS1165 DDE domain-containing protein</fullName>
    </recommendedName>
</protein>
<organism evidence="2 3">
    <name type="scientific">Thomasclavelia ramosa DSM 1402</name>
    <dbReference type="NCBI Taxonomy" id="445974"/>
    <lineage>
        <taxon>Bacteria</taxon>
        <taxon>Bacillati</taxon>
        <taxon>Bacillota</taxon>
        <taxon>Erysipelotrichia</taxon>
        <taxon>Erysipelotrichales</taxon>
        <taxon>Coprobacillaceae</taxon>
        <taxon>Thomasclavelia</taxon>
    </lineage>
</organism>
<proteinExistence type="predicted"/>
<comment type="caution">
    <text evidence="2">The sequence shown here is derived from an EMBL/GenBank/DDBJ whole genome shotgun (WGS) entry which is preliminary data.</text>
</comment>
<dbReference type="Pfam" id="PF01610">
    <property type="entry name" value="DDE_Tnp_ISL3"/>
    <property type="match status" value="1"/>
</dbReference>
<sequence length="127" mass="15396">MRLYFPKTIICIDSFRVLKKITVCLNSVRKRILRRYKDSQEYKLLKYRYELLLKSGDKINDEKYFFDRTLGYTTSEAGVLECVLSINKELKMAYNLKEDYRVFNDVKENEYNEEEYLTDVLKEKIIM</sequence>
<evidence type="ECO:0000313" key="2">
    <source>
        <dbReference type="EMBL" id="EDS19709.1"/>
    </source>
</evidence>
<accession>B0N1T2</accession>
<dbReference type="InterPro" id="IPR002560">
    <property type="entry name" value="Transposase_DDE"/>
</dbReference>